<feature type="transmembrane region" description="Helical" evidence="1">
    <location>
        <begin position="12"/>
        <end position="33"/>
    </location>
</feature>
<keyword evidence="4" id="KW-1185">Reference proteome</keyword>
<protein>
    <submittedName>
        <fullName evidence="3">CcoQ/FixQ family Cbb3-type cytochrome c oxidase assembly chaperone</fullName>
    </submittedName>
    <submittedName>
        <fullName evidence="2">Cytochrome c oxidase CcoNOPQ, cbb3-type, subunit IV</fullName>
        <ecNumber evidence="2">1.9.3.1</ecNumber>
    </submittedName>
</protein>
<proteinExistence type="predicted"/>
<keyword evidence="2" id="KW-0560">Oxidoreductase</keyword>
<accession>A0A2G1DK85</accession>
<dbReference type="InterPro" id="IPR008621">
    <property type="entry name" value="Cbb3-typ_cyt_oxidase_comp"/>
</dbReference>
<evidence type="ECO:0000313" key="2">
    <source>
        <dbReference type="EMBL" id="AXX91313.1"/>
    </source>
</evidence>
<dbReference type="EMBL" id="NXFY01000003">
    <property type="protein sequence ID" value="PHO18933.1"/>
    <property type="molecule type" value="Genomic_DNA"/>
</dbReference>
<keyword evidence="1" id="KW-0472">Membrane</keyword>
<keyword evidence="1" id="KW-1133">Transmembrane helix</keyword>
<evidence type="ECO:0000313" key="4">
    <source>
        <dbReference type="Proteomes" id="UP000221222"/>
    </source>
</evidence>
<dbReference type="KEGG" id="amol:AMOL_0297"/>
<dbReference type="AlphaFoldDB" id="A0A2G1DK85"/>
<dbReference type="EMBL" id="CP032098">
    <property type="protein sequence ID" value="AXX91313.1"/>
    <property type="molecule type" value="Genomic_DNA"/>
</dbReference>
<reference evidence="2 5" key="2">
    <citation type="submission" date="2018-08" db="EMBL/GenBank/DDBJ databases">
        <title>Complete genome of the Arcobacter molluscorum type strain LMG 25693.</title>
        <authorList>
            <person name="Miller W.G."/>
            <person name="Yee E."/>
            <person name="Bono J.L."/>
        </authorList>
    </citation>
    <scope>NUCLEOTIDE SEQUENCE [LARGE SCALE GENOMIC DNA]</scope>
    <source>
        <strain evidence="2 5">CECT 7696</strain>
    </source>
</reference>
<name>A0A2G1DK85_9BACT</name>
<sequence>MDYDTLLNLQGYLKFFLILFVFVVFYSYAYSIYKRDKKGERNYEKYSDLVHDDSIKSSPLEKRKKDKEINEKESIK</sequence>
<dbReference type="Pfam" id="PF05545">
    <property type="entry name" value="FixQ"/>
    <property type="match status" value="1"/>
</dbReference>
<gene>
    <name evidence="2" type="primary">ccoQ</name>
    <name evidence="2" type="ORF">AMOL_0297</name>
    <name evidence="3" type="ORF">CPU12_03480</name>
</gene>
<dbReference type="Proteomes" id="UP000262712">
    <property type="component" value="Chromosome"/>
</dbReference>
<organism evidence="3 4">
    <name type="scientific">Malaciobacter molluscorum LMG 25693</name>
    <dbReference type="NCBI Taxonomy" id="870501"/>
    <lineage>
        <taxon>Bacteria</taxon>
        <taxon>Pseudomonadati</taxon>
        <taxon>Campylobacterota</taxon>
        <taxon>Epsilonproteobacteria</taxon>
        <taxon>Campylobacterales</taxon>
        <taxon>Arcobacteraceae</taxon>
        <taxon>Malaciobacter</taxon>
    </lineage>
</organism>
<dbReference type="RefSeq" id="WP_099341691.1">
    <property type="nucleotide sequence ID" value="NZ_CP032098.1"/>
</dbReference>
<keyword evidence="1" id="KW-0812">Transmembrane</keyword>
<dbReference type="EC" id="1.9.3.1" evidence="2"/>
<reference evidence="3 4" key="1">
    <citation type="submission" date="2017-09" db="EMBL/GenBank/DDBJ databases">
        <title>Arcobacter canalis sp. nov., a new species isolated from a water canal contaminated with urban sewage.</title>
        <authorList>
            <person name="Perez-Cataluna A."/>
            <person name="Salas-Masso N."/>
            <person name="Figueras M.J."/>
        </authorList>
    </citation>
    <scope>NUCLEOTIDE SEQUENCE [LARGE SCALE GENOMIC DNA]</scope>
    <source>
        <strain evidence="3 4">F98-3</strain>
    </source>
</reference>
<dbReference type="GO" id="GO:0016491">
    <property type="term" value="F:oxidoreductase activity"/>
    <property type="evidence" value="ECO:0007669"/>
    <property type="project" value="UniProtKB-KW"/>
</dbReference>
<evidence type="ECO:0000256" key="1">
    <source>
        <dbReference type="SAM" id="Phobius"/>
    </source>
</evidence>
<evidence type="ECO:0000313" key="3">
    <source>
        <dbReference type="EMBL" id="PHO18933.1"/>
    </source>
</evidence>
<dbReference type="Proteomes" id="UP000221222">
    <property type="component" value="Unassembled WGS sequence"/>
</dbReference>
<evidence type="ECO:0000313" key="5">
    <source>
        <dbReference type="Proteomes" id="UP000262712"/>
    </source>
</evidence>